<comment type="caution">
    <text evidence="2">The sequence shown here is derived from an EMBL/GenBank/DDBJ whole genome shotgun (WGS) entry which is preliminary data.</text>
</comment>
<protein>
    <submittedName>
        <fullName evidence="2">Uncharacterized protein</fullName>
    </submittedName>
</protein>
<evidence type="ECO:0000256" key="1">
    <source>
        <dbReference type="SAM" id="MobiDB-lite"/>
    </source>
</evidence>
<proteinExistence type="predicted"/>
<feature type="compositionally biased region" description="Polar residues" evidence="1">
    <location>
        <begin position="80"/>
        <end position="99"/>
    </location>
</feature>
<feature type="region of interest" description="Disordered" evidence="1">
    <location>
        <begin position="44"/>
        <end position="99"/>
    </location>
</feature>
<reference evidence="2" key="1">
    <citation type="journal article" date="2021" name="Proc. Natl. Acad. Sci. U.S.A.">
        <title>Three genomes in the algal genus Volvox reveal the fate of a haploid sex-determining region after a transition to homothallism.</title>
        <authorList>
            <person name="Yamamoto K."/>
            <person name="Hamaji T."/>
            <person name="Kawai-Toyooka H."/>
            <person name="Matsuzaki R."/>
            <person name="Takahashi F."/>
            <person name="Nishimura Y."/>
            <person name="Kawachi M."/>
            <person name="Noguchi H."/>
            <person name="Minakuchi Y."/>
            <person name="Umen J.G."/>
            <person name="Toyoda A."/>
            <person name="Nozaki H."/>
        </authorList>
    </citation>
    <scope>NUCLEOTIDE SEQUENCE</scope>
    <source>
        <strain evidence="2">NIES-3785</strain>
    </source>
</reference>
<name>A0A8J4LQQ0_9CHLO</name>
<dbReference type="Proteomes" id="UP000722791">
    <property type="component" value="Unassembled WGS sequence"/>
</dbReference>
<organism evidence="2 3">
    <name type="scientific">Volvox reticuliferus</name>
    <dbReference type="NCBI Taxonomy" id="1737510"/>
    <lineage>
        <taxon>Eukaryota</taxon>
        <taxon>Viridiplantae</taxon>
        <taxon>Chlorophyta</taxon>
        <taxon>core chlorophytes</taxon>
        <taxon>Chlorophyceae</taxon>
        <taxon>CS clade</taxon>
        <taxon>Chlamydomonadales</taxon>
        <taxon>Volvocaceae</taxon>
        <taxon>Volvox</taxon>
    </lineage>
</organism>
<evidence type="ECO:0000313" key="3">
    <source>
        <dbReference type="Proteomes" id="UP000722791"/>
    </source>
</evidence>
<accession>A0A8J4LQQ0</accession>
<feature type="region of interest" description="Disordered" evidence="1">
    <location>
        <begin position="1"/>
        <end position="28"/>
    </location>
</feature>
<dbReference type="AlphaFoldDB" id="A0A8J4LQQ0"/>
<dbReference type="EMBL" id="BNCQ01000023">
    <property type="protein sequence ID" value="GIM07029.1"/>
    <property type="molecule type" value="Genomic_DNA"/>
</dbReference>
<feature type="non-terminal residue" evidence="2">
    <location>
        <position position="1"/>
    </location>
</feature>
<sequence>SLFHPCRVAALPPPQQHSAMSASASKAKAPQLVLQLLLPLQPQLRTASDSPQVSKDGVRQRSQVMGPRLQPDGPRLQAPTDCSGSHSLGNCIQDETTTD</sequence>
<evidence type="ECO:0000313" key="2">
    <source>
        <dbReference type="EMBL" id="GIM07029.1"/>
    </source>
</evidence>
<gene>
    <name evidence="2" type="ORF">Vretimale_11237</name>
</gene>
<feature type="compositionally biased region" description="Low complexity" evidence="1">
    <location>
        <begin position="18"/>
        <end position="28"/>
    </location>
</feature>